<sequence>MQLFNRVLGRLLYQTGLRGVSRGRSLNGVQIEELNCSKLTGKVPCDSDASDQMVRLRRREWRVHVMQTGERPKRIHLQLLRNDNRLIANVAASAVGVYLAARAPQTADRILSQYH</sequence>
<protein>
    <submittedName>
        <fullName evidence="1">Uncharacterized protein</fullName>
    </submittedName>
</protein>
<gene>
    <name evidence="1" type="ORF">EVAR_24446_1</name>
</gene>
<dbReference type="AlphaFoldDB" id="A0A4C1WWI1"/>
<name>A0A4C1WWI1_EUMVA</name>
<dbReference type="Proteomes" id="UP000299102">
    <property type="component" value="Unassembled WGS sequence"/>
</dbReference>
<accession>A0A4C1WWI1</accession>
<organism evidence="1 2">
    <name type="scientific">Eumeta variegata</name>
    <name type="common">Bagworm moth</name>
    <name type="synonym">Eumeta japonica</name>
    <dbReference type="NCBI Taxonomy" id="151549"/>
    <lineage>
        <taxon>Eukaryota</taxon>
        <taxon>Metazoa</taxon>
        <taxon>Ecdysozoa</taxon>
        <taxon>Arthropoda</taxon>
        <taxon>Hexapoda</taxon>
        <taxon>Insecta</taxon>
        <taxon>Pterygota</taxon>
        <taxon>Neoptera</taxon>
        <taxon>Endopterygota</taxon>
        <taxon>Lepidoptera</taxon>
        <taxon>Glossata</taxon>
        <taxon>Ditrysia</taxon>
        <taxon>Tineoidea</taxon>
        <taxon>Psychidae</taxon>
        <taxon>Oiketicinae</taxon>
        <taxon>Eumeta</taxon>
    </lineage>
</organism>
<comment type="caution">
    <text evidence="1">The sequence shown here is derived from an EMBL/GenBank/DDBJ whole genome shotgun (WGS) entry which is preliminary data.</text>
</comment>
<reference evidence="1 2" key="1">
    <citation type="journal article" date="2019" name="Commun. Biol.">
        <title>The bagworm genome reveals a unique fibroin gene that provides high tensile strength.</title>
        <authorList>
            <person name="Kono N."/>
            <person name="Nakamura H."/>
            <person name="Ohtoshi R."/>
            <person name="Tomita M."/>
            <person name="Numata K."/>
            <person name="Arakawa K."/>
        </authorList>
    </citation>
    <scope>NUCLEOTIDE SEQUENCE [LARGE SCALE GENOMIC DNA]</scope>
</reference>
<dbReference type="EMBL" id="BGZK01000664">
    <property type="protein sequence ID" value="GBP55250.1"/>
    <property type="molecule type" value="Genomic_DNA"/>
</dbReference>
<evidence type="ECO:0000313" key="2">
    <source>
        <dbReference type="Proteomes" id="UP000299102"/>
    </source>
</evidence>
<keyword evidence="2" id="KW-1185">Reference proteome</keyword>
<proteinExistence type="predicted"/>
<evidence type="ECO:0000313" key="1">
    <source>
        <dbReference type="EMBL" id="GBP55250.1"/>
    </source>
</evidence>